<evidence type="ECO:0000313" key="5">
    <source>
        <dbReference type="Proteomes" id="UP000266188"/>
    </source>
</evidence>
<proteinExistence type="predicted"/>
<dbReference type="STRING" id="2070753.A0A3A2ZLA8"/>
<gene>
    <name evidence="4" type="ORF">PHISCL_04336</name>
</gene>
<dbReference type="PROSITE" id="PS50297">
    <property type="entry name" value="ANK_REP_REGION"/>
    <property type="match status" value="2"/>
</dbReference>
<dbReference type="PROSITE" id="PS50088">
    <property type="entry name" value="ANK_REPEAT"/>
    <property type="match status" value="2"/>
</dbReference>
<dbReference type="EMBL" id="MVGC01000125">
    <property type="protein sequence ID" value="RJE23350.1"/>
    <property type="molecule type" value="Genomic_DNA"/>
</dbReference>
<comment type="caution">
    <text evidence="4">The sequence shown here is derived from an EMBL/GenBank/DDBJ whole genome shotgun (WGS) entry which is preliminary data.</text>
</comment>
<evidence type="ECO:0000256" key="1">
    <source>
        <dbReference type="ARBA" id="ARBA00022737"/>
    </source>
</evidence>
<keyword evidence="1" id="KW-0677">Repeat</keyword>
<keyword evidence="2 3" id="KW-0040">ANK repeat</keyword>
<protein>
    <submittedName>
        <fullName evidence="4">Ankyrin repeat protein</fullName>
    </submittedName>
</protein>
<reference evidence="5" key="1">
    <citation type="submission" date="2017-02" db="EMBL/GenBank/DDBJ databases">
        <authorList>
            <person name="Tafer H."/>
            <person name="Lopandic K."/>
        </authorList>
    </citation>
    <scope>NUCLEOTIDE SEQUENCE [LARGE SCALE GENOMIC DNA]</scope>
    <source>
        <strain evidence="5">CBS 366.77</strain>
    </source>
</reference>
<dbReference type="PANTHER" id="PTHR24198">
    <property type="entry name" value="ANKYRIN REPEAT AND PROTEIN KINASE DOMAIN-CONTAINING PROTEIN"/>
    <property type="match status" value="1"/>
</dbReference>
<name>A0A3A2ZLA8_9EURO</name>
<dbReference type="SMART" id="SM00248">
    <property type="entry name" value="ANK"/>
    <property type="match status" value="4"/>
</dbReference>
<dbReference type="SUPFAM" id="SSF48403">
    <property type="entry name" value="Ankyrin repeat"/>
    <property type="match status" value="1"/>
</dbReference>
<keyword evidence="5" id="KW-1185">Reference proteome</keyword>
<feature type="repeat" description="ANK" evidence="3">
    <location>
        <begin position="52"/>
        <end position="84"/>
    </location>
</feature>
<dbReference type="AlphaFoldDB" id="A0A3A2ZLA8"/>
<dbReference type="Proteomes" id="UP000266188">
    <property type="component" value="Unassembled WGS sequence"/>
</dbReference>
<evidence type="ECO:0000256" key="3">
    <source>
        <dbReference type="PROSITE-ProRule" id="PRU00023"/>
    </source>
</evidence>
<evidence type="ECO:0000256" key="2">
    <source>
        <dbReference type="ARBA" id="ARBA00023043"/>
    </source>
</evidence>
<dbReference type="InterPro" id="IPR002110">
    <property type="entry name" value="Ankyrin_rpt"/>
</dbReference>
<dbReference type="InterPro" id="IPR036770">
    <property type="entry name" value="Ankyrin_rpt-contain_sf"/>
</dbReference>
<dbReference type="OrthoDB" id="366390at2759"/>
<dbReference type="PANTHER" id="PTHR24198:SF165">
    <property type="entry name" value="ANKYRIN REPEAT-CONTAINING PROTEIN-RELATED"/>
    <property type="match status" value="1"/>
</dbReference>
<sequence>MLLDAGADISATSYLNEDVNRNGLLQATTKGHAAVVKVLLKRVIDVNIKGEREETALNRAALNGDSEIVRILLKAKAKVDNADAFWNTPFLCALREGHLKVAELLLTKCASYKSKNRDSKTPLHYAVRWGFFKVARSLIRNGADVNEGYNKFLPHYGTLETRTKNIDVLTLLLRAGAEFPSTTSDYYDGRIYSLISSCGHEKFRLLFDYGAVPRGWKSSSALLYSAAVHGNLNVHVYT</sequence>
<accession>A0A3A2ZLA8</accession>
<dbReference type="Pfam" id="PF12796">
    <property type="entry name" value="Ank_2"/>
    <property type="match status" value="2"/>
</dbReference>
<feature type="repeat" description="ANK" evidence="3">
    <location>
        <begin position="118"/>
        <end position="150"/>
    </location>
</feature>
<dbReference type="GO" id="GO:0005737">
    <property type="term" value="C:cytoplasm"/>
    <property type="evidence" value="ECO:0007669"/>
    <property type="project" value="TreeGrafter"/>
</dbReference>
<dbReference type="Gene3D" id="1.25.40.20">
    <property type="entry name" value="Ankyrin repeat-containing domain"/>
    <property type="match status" value="1"/>
</dbReference>
<organism evidence="4 5">
    <name type="scientific">Aspergillus sclerotialis</name>
    <dbReference type="NCBI Taxonomy" id="2070753"/>
    <lineage>
        <taxon>Eukaryota</taxon>
        <taxon>Fungi</taxon>
        <taxon>Dikarya</taxon>
        <taxon>Ascomycota</taxon>
        <taxon>Pezizomycotina</taxon>
        <taxon>Eurotiomycetes</taxon>
        <taxon>Eurotiomycetidae</taxon>
        <taxon>Eurotiales</taxon>
        <taxon>Aspergillaceae</taxon>
        <taxon>Aspergillus</taxon>
        <taxon>Aspergillus subgen. Polypaecilum</taxon>
    </lineage>
</organism>
<evidence type="ECO:0000313" key="4">
    <source>
        <dbReference type="EMBL" id="RJE23350.1"/>
    </source>
</evidence>